<dbReference type="PANTHER" id="PTHR39179">
    <property type="entry name" value="SPORE COAT PROTEIN I"/>
    <property type="match status" value="1"/>
</dbReference>
<dbReference type="InterPro" id="IPR047175">
    <property type="entry name" value="CotS-like"/>
</dbReference>
<dbReference type="Gene3D" id="3.90.1200.10">
    <property type="match status" value="1"/>
</dbReference>
<comment type="caution">
    <text evidence="1">The sequence shown here is derived from an EMBL/GenBank/DDBJ whole genome shotgun (WGS) entry which is preliminary data.</text>
</comment>
<evidence type="ECO:0000313" key="1">
    <source>
        <dbReference type="EMBL" id="MBN3547477.1"/>
    </source>
</evidence>
<keyword evidence="2" id="KW-1185">Reference proteome</keyword>
<dbReference type="SUPFAM" id="SSF56112">
    <property type="entry name" value="Protein kinase-like (PK-like)"/>
    <property type="match status" value="1"/>
</dbReference>
<dbReference type="PANTHER" id="PTHR39179:SF3">
    <property type="entry name" value="COTS-RELATED PROTEIN"/>
    <property type="match status" value="1"/>
</dbReference>
<accession>A0ABS2ZH15</accession>
<dbReference type="RefSeq" id="WP_205724060.1">
    <property type="nucleotide sequence ID" value="NZ_JAFHKS010000044.1"/>
</dbReference>
<dbReference type="EMBL" id="JAFHKS010000044">
    <property type="protein sequence ID" value="MBN3547477.1"/>
    <property type="molecule type" value="Genomic_DNA"/>
</dbReference>
<proteinExistence type="predicted"/>
<protein>
    <submittedName>
        <fullName evidence="1">Phosphotransferase</fullName>
    </submittedName>
</protein>
<dbReference type="InterPro" id="IPR011009">
    <property type="entry name" value="Kinase-like_dom_sf"/>
</dbReference>
<organism evidence="1 2">
    <name type="scientific">Fictibacillus barbaricus</name>
    <dbReference type="NCBI Taxonomy" id="182136"/>
    <lineage>
        <taxon>Bacteria</taxon>
        <taxon>Bacillati</taxon>
        <taxon>Bacillota</taxon>
        <taxon>Bacilli</taxon>
        <taxon>Bacillales</taxon>
        <taxon>Fictibacillaceae</taxon>
        <taxon>Fictibacillus</taxon>
    </lineage>
</organism>
<gene>
    <name evidence="1" type="ORF">JYA64_19375</name>
</gene>
<dbReference type="Proteomes" id="UP001319060">
    <property type="component" value="Unassembled WGS sequence"/>
</dbReference>
<reference evidence="1 2" key="1">
    <citation type="submission" date="2021-01" db="EMBL/GenBank/DDBJ databases">
        <title>Genome Sequencing of Type Strains.</title>
        <authorList>
            <person name="Lemaire J.F."/>
            <person name="Inderbitzin P."/>
            <person name="Collins S.B."/>
            <person name="Wespe N."/>
            <person name="Knight-Connoni V."/>
        </authorList>
    </citation>
    <scope>NUCLEOTIDE SEQUENCE [LARGE SCALE GENOMIC DNA]</scope>
    <source>
        <strain evidence="1 2">DSM 14730</strain>
    </source>
</reference>
<evidence type="ECO:0000313" key="2">
    <source>
        <dbReference type="Proteomes" id="UP001319060"/>
    </source>
</evidence>
<name>A0ABS2ZH15_9BACL</name>
<sequence length="328" mass="39302">MSRDGRDGFQGDRLFLKKMKEMGFEIHDFGFFRENVIWIKTHQGKFVLKGFKHEETCRKQLKLSKLYKDERPRVMGTYTVYPNQKKTVEFGKYIWAIMPFYKGEGLHFGNSKDVIAGMEAISRFHSFSTHIPSSIYEGLSSYSLYKKWSDRFDAFKYHARSANWSHQLQPLLSDIVMWGNWSLKNFDHNAVEALEKKAYKRKEITHGDVAPHNFVINKEKSKDAYLIDFDLFAAVPQAFDWLQYANRILPFWYWSYAKMEEMGNQDFLKWFSKKWFVICLVFPTDLYREWNRALKSRDPELIEAVTRFTLRDYQHRKKFVERIITKMN</sequence>